<proteinExistence type="predicted"/>
<organism evidence="2 3">
    <name type="scientific">Solanum verrucosum</name>
    <dbReference type="NCBI Taxonomy" id="315347"/>
    <lineage>
        <taxon>Eukaryota</taxon>
        <taxon>Viridiplantae</taxon>
        <taxon>Streptophyta</taxon>
        <taxon>Embryophyta</taxon>
        <taxon>Tracheophyta</taxon>
        <taxon>Spermatophyta</taxon>
        <taxon>Magnoliopsida</taxon>
        <taxon>eudicotyledons</taxon>
        <taxon>Gunneridae</taxon>
        <taxon>Pentapetalae</taxon>
        <taxon>asterids</taxon>
        <taxon>lamiids</taxon>
        <taxon>Solanales</taxon>
        <taxon>Solanaceae</taxon>
        <taxon>Solanoideae</taxon>
        <taxon>Solaneae</taxon>
        <taxon>Solanum</taxon>
    </lineage>
</organism>
<evidence type="ECO:0000313" key="2">
    <source>
        <dbReference type="EMBL" id="WMV42222.1"/>
    </source>
</evidence>
<evidence type="ECO:0000313" key="3">
    <source>
        <dbReference type="Proteomes" id="UP001234989"/>
    </source>
</evidence>
<protein>
    <submittedName>
        <fullName evidence="2">Uncharacterized protein</fullName>
    </submittedName>
</protein>
<feature type="region of interest" description="Disordered" evidence="1">
    <location>
        <begin position="18"/>
        <end position="40"/>
    </location>
</feature>
<dbReference type="EMBL" id="CP133619">
    <property type="protein sequence ID" value="WMV42222.1"/>
    <property type="molecule type" value="Genomic_DNA"/>
</dbReference>
<name>A0AAF0UA73_SOLVR</name>
<accession>A0AAF0UA73</accession>
<keyword evidence="3" id="KW-1185">Reference proteome</keyword>
<sequence>MNISRLMVYAKLIEEQKLKKVNREVKRSKTDDGNSSKVEGATWEAEANMKSRYPHIFPSTHIQARGQGASAKGKGPKERGQRPRPKAKAKGQALTRSTLPHLHEWDPDCGPLHGS</sequence>
<feature type="region of interest" description="Disordered" evidence="1">
    <location>
        <begin position="58"/>
        <end position="115"/>
    </location>
</feature>
<feature type="compositionally biased region" description="Basic and acidic residues" evidence="1">
    <location>
        <begin position="18"/>
        <end position="34"/>
    </location>
</feature>
<gene>
    <name evidence="2" type="ORF">MTR67_035607</name>
</gene>
<evidence type="ECO:0000256" key="1">
    <source>
        <dbReference type="SAM" id="MobiDB-lite"/>
    </source>
</evidence>
<dbReference type="AlphaFoldDB" id="A0AAF0UA73"/>
<reference evidence="2" key="1">
    <citation type="submission" date="2023-08" db="EMBL/GenBank/DDBJ databases">
        <title>A de novo genome assembly of Solanum verrucosum Schlechtendal, a Mexican diploid species geographically isolated from the other diploid A-genome species in potato relatives.</title>
        <authorList>
            <person name="Hosaka K."/>
        </authorList>
    </citation>
    <scope>NUCLEOTIDE SEQUENCE</scope>
    <source>
        <tissue evidence="2">Young leaves</tissue>
    </source>
</reference>
<dbReference type="Proteomes" id="UP001234989">
    <property type="component" value="Chromosome 8"/>
</dbReference>